<dbReference type="InterPro" id="IPR010998">
    <property type="entry name" value="Integrase_recombinase_N"/>
</dbReference>
<dbReference type="GO" id="GO:0015074">
    <property type="term" value="P:DNA integration"/>
    <property type="evidence" value="ECO:0007669"/>
    <property type="project" value="InterPro"/>
</dbReference>
<reference evidence="4 5" key="1">
    <citation type="submission" date="2019-07" db="EMBL/GenBank/DDBJ databases">
        <title>Analysis of the biochemical properties, biological activity and biotechnological potential of siderophores and biosurfactants produced by Antarctic psychrotolerant bacteria.</title>
        <authorList>
            <person name="Styczynski M."/>
            <person name="Krucon T."/>
            <person name="Decewicz P."/>
            <person name="Dziewit L."/>
        </authorList>
    </citation>
    <scope>NUCLEOTIDE SEQUENCE [LARGE SCALE GENOMIC DNA]</scope>
    <source>
        <strain evidence="4 5">ANT_H27</strain>
    </source>
</reference>
<dbReference type="GO" id="GO:0006310">
    <property type="term" value="P:DNA recombination"/>
    <property type="evidence" value="ECO:0007669"/>
    <property type="project" value="UniProtKB-KW"/>
</dbReference>
<dbReference type="InterPro" id="IPR050090">
    <property type="entry name" value="Tyrosine_recombinase_XerCD"/>
</dbReference>
<sequence>MENQIDTVADLVGAIVAEMDRLNYKPSVIKQYRIVWDKLCTHSGEMPVSDFSIEHGMNFLEDVLHIRSHPLSESTSHRWMKAIYVVSDFNRTGVLTLRKPGREFVFAGAAAVPFQTYVDSMAAKGLSAAHIRNSSTYLERLAAFLDHAGLEDISGLDHVHVHGFVESLAIYELPTIYHTVCVLRGVLGYLHEEGLVLRDLSPLVPRIRYTKKARIPSAYSRGEVEQMVAAIDRDNPRGRRDLALILLAARLGLRASDIAGLRFSNLKWEQDAIEIVQHKTGRVLVLPLLNDVGEAIIDYLRNARPHSDSEYVFLKLNGPCEPMRPLSIHAVVHTRLKAAGVAIPPGKKHGPHALRHSLASALLEKKVPLPAISAALGHSDTGSTAAYLKIDLGQLRGCALDVPGLYQGYLDSLGGGGNEG</sequence>
<evidence type="ECO:0000259" key="3">
    <source>
        <dbReference type="PROSITE" id="PS51898"/>
    </source>
</evidence>
<dbReference type="GO" id="GO:0003677">
    <property type="term" value="F:DNA binding"/>
    <property type="evidence" value="ECO:0007669"/>
    <property type="project" value="UniProtKB-KW"/>
</dbReference>
<gene>
    <name evidence="4" type="ORF">FQ154_20675</name>
</gene>
<dbReference type="OrthoDB" id="9802329at2"/>
<keyword evidence="1" id="KW-0238">DNA-binding</keyword>
<dbReference type="EMBL" id="VOBL01000052">
    <property type="protein sequence ID" value="KAA0968853.1"/>
    <property type="molecule type" value="Genomic_DNA"/>
</dbReference>
<evidence type="ECO:0000256" key="1">
    <source>
        <dbReference type="ARBA" id="ARBA00023125"/>
    </source>
</evidence>
<dbReference type="InterPro" id="IPR011010">
    <property type="entry name" value="DNA_brk_join_enz"/>
</dbReference>
<keyword evidence="2" id="KW-0233">DNA recombination</keyword>
<dbReference type="InterPro" id="IPR002104">
    <property type="entry name" value="Integrase_catalytic"/>
</dbReference>
<dbReference type="Proteomes" id="UP000323856">
    <property type="component" value="Unassembled WGS sequence"/>
</dbReference>
<dbReference type="AlphaFoldDB" id="A0A5B0DQZ6"/>
<dbReference type="Gene3D" id="1.10.443.10">
    <property type="entry name" value="Intergrase catalytic core"/>
    <property type="match status" value="1"/>
</dbReference>
<protein>
    <submittedName>
        <fullName evidence="4">Tyrosine-type recombinase/integrase</fullName>
    </submittedName>
</protein>
<comment type="caution">
    <text evidence="4">The sequence shown here is derived from an EMBL/GenBank/DDBJ whole genome shotgun (WGS) entry which is preliminary data.</text>
</comment>
<dbReference type="SUPFAM" id="SSF56349">
    <property type="entry name" value="DNA breaking-rejoining enzymes"/>
    <property type="match status" value="1"/>
</dbReference>
<dbReference type="PROSITE" id="PS51898">
    <property type="entry name" value="TYR_RECOMBINASE"/>
    <property type="match status" value="1"/>
</dbReference>
<evidence type="ECO:0000313" key="4">
    <source>
        <dbReference type="EMBL" id="KAA0968853.1"/>
    </source>
</evidence>
<dbReference type="InterPro" id="IPR013762">
    <property type="entry name" value="Integrase-like_cat_sf"/>
</dbReference>
<proteinExistence type="predicted"/>
<evidence type="ECO:0000313" key="5">
    <source>
        <dbReference type="Proteomes" id="UP000323856"/>
    </source>
</evidence>
<dbReference type="PANTHER" id="PTHR30349:SF90">
    <property type="entry name" value="TYROSINE RECOMBINASE XERD"/>
    <property type="match status" value="1"/>
</dbReference>
<evidence type="ECO:0000256" key="2">
    <source>
        <dbReference type="ARBA" id="ARBA00023172"/>
    </source>
</evidence>
<dbReference type="PANTHER" id="PTHR30349">
    <property type="entry name" value="PHAGE INTEGRASE-RELATED"/>
    <property type="match status" value="1"/>
</dbReference>
<dbReference type="Pfam" id="PF00589">
    <property type="entry name" value="Phage_integrase"/>
    <property type="match status" value="1"/>
</dbReference>
<dbReference type="RefSeq" id="WP_149621203.1">
    <property type="nucleotide sequence ID" value="NZ_VOBL01000052.1"/>
</dbReference>
<dbReference type="Gene3D" id="1.10.150.130">
    <property type="match status" value="1"/>
</dbReference>
<accession>A0A5B0DQZ6</accession>
<organism evidence="4 5">
    <name type="scientific">Paeniglutamicibacter gangotriensis</name>
    <dbReference type="NCBI Taxonomy" id="254787"/>
    <lineage>
        <taxon>Bacteria</taxon>
        <taxon>Bacillati</taxon>
        <taxon>Actinomycetota</taxon>
        <taxon>Actinomycetes</taxon>
        <taxon>Micrococcales</taxon>
        <taxon>Micrococcaceae</taxon>
        <taxon>Paeniglutamicibacter</taxon>
    </lineage>
</organism>
<feature type="domain" description="Tyr recombinase" evidence="3">
    <location>
        <begin position="214"/>
        <end position="400"/>
    </location>
</feature>
<name>A0A5B0DQZ6_9MICC</name>